<keyword evidence="11" id="KW-1185">Reference proteome</keyword>
<feature type="transmembrane region" description="Helical" evidence="8">
    <location>
        <begin position="213"/>
        <end position="231"/>
    </location>
</feature>
<reference evidence="10 11" key="1">
    <citation type="submission" date="2016-10" db="EMBL/GenBank/DDBJ databases">
        <authorList>
            <person name="Varghese N."/>
            <person name="Submissions S."/>
        </authorList>
    </citation>
    <scope>NUCLEOTIDE SEQUENCE [LARGE SCALE GENOMIC DNA]</scope>
    <source>
        <strain evidence="10 11">DSM 16525</strain>
    </source>
</reference>
<dbReference type="Pfam" id="PF09335">
    <property type="entry name" value="VTT_dom"/>
    <property type="match status" value="1"/>
</dbReference>
<evidence type="ECO:0000256" key="6">
    <source>
        <dbReference type="ARBA" id="ARBA00023136"/>
    </source>
</evidence>
<dbReference type="Proteomes" id="UP000183760">
    <property type="component" value="Unassembled WGS sequence"/>
</dbReference>
<evidence type="ECO:0000313" key="10">
    <source>
        <dbReference type="EMBL" id="SET86787.1"/>
    </source>
</evidence>
<feature type="domain" description="VTT" evidence="9">
    <location>
        <begin position="59"/>
        <end position="196"/>
    </location>
</feature>
<feature type="compositionally biased region" description="Polar residues" evidence="7">
    <location>
        <begin position="244"/>
        <end position="273"/>
    </location>
</feature>
<keyword evidence="4 8" id="KW-0812">Transmembrane</keyword>
<evidence type="ECO:0000256" key="2">
    <source>
        <dbReference type="ARBA" id="ARBA00010792"/>
    </source>
</evidence>
<keyword evidence="3" id="KW-1003">Cell membrane</keyword>
<keyword evidence="6 8" id="KW-0472">Membrane</keyword>
<comment type="similarity">
    <text evidence="2">Belongs to the DedA family.</text>
</comment>
<organism evidence="10 11">
    <name type="scientific">Myxococcus fulvus</name>
    <dbReference type="NCBI Taxonomy" id="33"/>
    <lineage>
        <taxon>Bacteria</taxon>
        <taxon>Pseudomonadati</taxon>
        <taxon>Myxococcota</taxon>
        <taxon>Myxococcia</taxon>
        <taxon>Myxococcales</taxon>
        <taxon>Cystobacterineae</taxon>
        <taxon>Myxococcaceae</taxon>
        <taxon>Myxococcus</taxon>
    </lineage>
</organism>
<gene>
    <name evidence="10" type="ORF">SAMN05443572_103579</name>
</gene>
<feature type="transmembrane region" description="Helical" evidence="8">
    <location>
        <begin position="79"/>
        <end position="100"/>
    </location>
</feature>
<sequence>MRGRWMGWLGRCPSRPLGSERTGQRVLDFLTTLLGDSQGFIAYAMVFGILVACGLGVPLPEDISLILGGFLAHKGAASLPVMMVVGFMGILVGDSLIFFAGRRLGGRLGRGTGGTQEAPKGGGGFFARIVTPEKRARVEGLFERHGQKIVCIARFMPGVRAVTYFTAGSVGMSYWRFIFWDGLAALLSAPVFIWLGFHFGGELDMLISKFKEGQYTVMGVLAVAAVGFFLWRRSRNKRLAAAQAQGNTAVTSSPVSNDEPSAPTSGPRNTVKGSGSDPLFKVASTSSPEKVTASVDPSRELMKH</sequence>
<feature type="transmembrane region" description="Helical" evidence="8">
    <location>
        <begin position="178"/>
        <end position="201"/>
    </location>
</feature>
<evidence type="ECO:0000256" key="8">
    <source>
        <dbReference type="SAM" id="Phobius"/>
    </source>
</evidence>
<dbReference type="InterPro" id="IPR032816">
    <property type="entry name" value="VTT_dom"/>
</dbReference>
<evidence type="ECO:0000256" key="5">
    <source>
        <dbReference type="ARBA" id="ARBA00022989"/>
    </source>
</evidence>
<evidence type="ECO:0000256" key="7">
    <source>
        <dbReference type="SAM" id="MobiDB-lite"/>
    </source>
</evidence>
<name>A0ABY1CB53_MYXFU</name>
<protein>
    <submittedName>
        <fullName evidence="10">Membrane protein DedA, SNARE-associated domain</fullName>
    </submittedName>
</protein>
<dbReference type="PANTHER" id="PTHR30353">
    <property type="entry name" value="INNER MEMBRANE PROTEIN DEDA-RELATED"/>
    <property type="match status" value="1"/>
</dbReference>
<comment type="subcellular location">
    <subcellularLocation>
        <location evidence="1">Cell membrane</location>
        <topology evidence="1">Multi-pass membrane protein</topology>
    </subcellularLocation>
</comment>
<evidence type="ECO:0000313" key="11">
    <source>
        <dbReference type="Proteomes" id="UP000183760"/>
    </source>
</evidence>
<keyword evidence="5 8" id="KW-1133">Transmembrane helix</keyword>
<evidence type="ECO:0000256" key="1">
    <source>
        <dbReference type="ARBA" id="ARBA00004651"/>
    </source>
</evidence>
<evidence type="ECO:0000259" key="9">
    <source>
        <dbReference type="Pfam" id="PF09335"/>
    </source>
</evidence>
<evidence type="ECO:0000256" key="4">
    <source>
        <dbReference type="ARBA" id="ARBA00022692"/>
    </source>
</evidence>
<feature type="transmembrane region" description="Helical" evidence="8">
    <location>
        <begin position="40"/>
        <end position="59"/>
    </location>
</feature>
<evidence type="ECO:0000256" key="3">
    <source>
        <dbReference type="ARBA" id="ARBA00022475"/>
    </source>
</evidence>
<accession>A0ABY1CB53</accession>
<feature type="region of interest" description="Disordered" evidence="7">
    <location>
        <begin position="243"/>
        <end position="304"/>
    </location>
</feature>
<comment type="caution">
    <text evidence="10">The sequence shown here is derived from an EMBL/GenBank/DDBJ whole genome shotgun (WGS) entry which is preliminary data.</text>
</comment>
<dbReference type="PANTHER" id="PTHR30353:SF15">
    <property type="entry name" value="INNER MEMBRANE PROTEIN YABI"/>
    <property type="match status" value="1"/>
</dbReference>
<dbReference type="EMBL" id="FOIB01000003">
    <property type="protein sequence ID" value="SET86787.1"/>
    <property type="molecule type" value="Genomic_DNA"/>
</dbReference>
<dbReference type="InterPro" id="IPR032818">
    <property type="entry name" value="DedA-like"/>
</dbReference>
<proteinExistence type="inferred from homology"/>